<name>A0A1R3K3K3_9ROSI</name>
<dbReference type="AlphaFoldDB" id="A0A1R3K3K3"/>
<dbReference type="SUPFAM" id="SSF49899">
    <property type="entry name" value="Concanavalin A-like lectins/glucanases"/>
    <property type="match status" value="1"/>
</dbReference>
<keyword evidence="5" id="KW-1185">Reference proteome</keyword>
<dbReference type="GO" id="GO:0030246">
    <property type="term" value="F:carbohydrate binding"/>
    <property type="evidence" value="ECO:0007669"/>
    <property type="project" value="UniProtKB-KW"/>
</dbReference>
<evidence type="ECO:0000256" key="1">
    <source>
        <dbReference type="ARBA" id="ARBA00007606"/>
    </source>
</evidence>
<comment type="similarity">
    <text evidence="1">Belongs to the leguminous lectin family.</text>
</comment>
<dbReference type="OrthoDB" id="2014828at2759"/>
<protein>
    <recommendedName>
        <fullName evidence="3">Legume lectin domain-containing protein</fullName>
    </recommendedName>
</protein>
<dbReference type="CDD" id="cd06899">
    <property type="entry name" value="lectin_legume_LecRK_Arcelin_ConA"/>
    <property type="match status" value="1"/>
</dbReference>
<dbReference type="Proteomes" id="UP000187203">
    <property type="component" value="Unassembled WGS sequence"/>
</dbReference>
<dbReference type="STRING" id="93759.A0A1R3K3K3"/>
<keyword evidence="2" id="KW-0430">Lectin</keyword>
<evidence type="ECO:0000313" key="4">
    <source>
        <dbReference type="EMBL" id="OMP01656.1"/>
    </source>
</evidence>
<dbReference type="Gene3D" id="2.60.120.200">
    <property type="match status" value="1"/>
</dbReference>
<evidence type="ECO:0000259" key="3">
    <source>
        <dbReference type="Pfam" id="PF00139"/>
    </source>
</evidence>
<dbReference type="InterPro" id="IPR019825">
    <property type="entry name" value="Lectin_legB_Mn/Ca_BS"/>
</dbReference>
<dbReference type="InterPro" id="IPR050258">
    <property type="entry name" value="Leguminous_Lectin"/>
</dbReference>
<gene>
    <name evidence="4" type="ORF">COLO4_11699</name>
</gene>
<sequence>MALSLRVSSHILYAFISFVLLFPYAKPLSFNFTNFSQNIVFEGDAFTANRVLQLTKNFVSTDDLTDSIGRASYSRPVRIWDASNRRLADFTTHFSFIIRAINFSAYGDGMTFFMAPFDSTMPPNFSSGFLALFNPKATFNSSTNNIVAVEFDTFQNEWDPSEDHVGININSIVSVAYVNWNSSLKNGSIANAWVARR</sequence>
<accession>A0A1R3K3K3</accession>
<organism evidence="4 5">
    <name type="scientific">Corchorus olitorius</name>
    <dbReference type="NCBI Taxonomy" id="93759"/>
    <lineage>
        <taxon>Eukaryota</taxon>
        <taxon>Viridiplantae</taxon>
        <taxon>Streptophyta</taxon>
        <taxon>Embryophyta</taxon>
        <taxon>Tracheophyta</taxon>
        <taxon>Spermatophyta</taxon>
        <taxon>Magnoliopsida</taxon>
        <taxon>eudicotyledons</taxon>
        <taxon>Gunneridae</taxon>
        <taxon>Pentapetalae</taxon>
        <taxon>rosids</taxon>
        <taxon>malvids</taxon>
        <taxon>Malvales</taxon>
        <taxon>Malvaceae</taxon>
        <taxon>Grewioideae</taxon>
        <taxon>Apeibeae</taxon>
        <taxon>Corchorus</taxon>
    </lineage>
</organism>
<comment type="caution">
    <text evidence="4">The sequence shown here is derived from an EMBL/GenBank/DDBJ whole genome shotgun (WGS) entry which is preliminary data.</text>
</comment>
<feature type="domain" description="Legume lectin" evidence="3">
    <location>
        <begin position="28"/>
        <end position="194"/>
    </location>
</feature>
<dbReference type="InterPro" id="IPR013320">
    <property type="entry name" value="ConA-like_dom_sf"/>
</dbReference>
<evidence type="ECO:0000313" key="5">
    <source>
        <dbReference type="Proteomes" id="UP000187203"/>
    </source>
</evidence>
<proteinExistence type="inferred from homology"/>
<dbReference type="PROSITE" id="PS00307">
    <property type="entry name" value="LECTIN_LEGUME_BETA"/>
    <property type="match status" value="1"/>
</dbReference>
<dbReference type="InterPro" id="IPR001220">
    <property type="entry name" value="Legume_lectin_dom"/>
</dbReference>
<reference evidence="5" key="1">
    <citation type="submission" date="2013-09" db="EMBL/GenBank/DDBJ databases">
        <title>Corchorus olitorius genome sequencing.</title>
        <authorList>
            <person name="Alam M."/>
            <person name="Haque M.S."/>
            <person name="Islam M.S."/>
            <person name="Emdad E.M."/>
            <person name="Islam M.M."/>
            <person name="Ahmed B."/>
            <person name="Halim A."/>
            <person name="Hossen Q.M.M."/>
            <person name="Hossain M.Z."/>
            <person name="Ahmed R."/>
            <person name="Khan M.M."/>
            <person name="Islam R."/>
            <person name="Rashid M.M."/>
            <person name="Khan S.A."/>
            <person name="Rahman M.S."/>
            <person name="Alam M."/>
            <person name="Yahiya A.S."/>
            <person name="Khan M.S."/>
            <person name="Azam M.S."/>
            <person name="Haque T."/>
            <person name="Lashkar M.Z.H."/>
            <person name="Akhand A.I."/>
            <person name="Morshed G."/>
            <person name="Roy S."/>
            <person name="Uddin K.S."/>
            <person name="Rabeya T."/>
            <person name="Hossain A.S."/>
            <person name="Chowdhury A."/>
            <person name="Snigdha A.R."/>
            <person name="Mortoza M.S."/>
            <person name="Matin S.A."/>
            <person name="Hoque S.M.E."/>
            <person name="Islam M.K."/>
            <person name="Roy D.K."/>
            <person name="Haider R."/>
            <person name="Moosa M.M."/>
            <person name="Elias S.M."/>
            <person name="Hasan A.M."/>
            <person name="Jahan S."/>
            <person name="Shafiuddin M."/>
            <person name="Mahmood N."/>
            <person name="Shommy N.S."/>
        </authorList>
    </citation>
    <scope>NUCLEOTIDE SEQUENCE [LARGE SCALE GENOMIC DNA]</scope>
    <source>
        <strain evidence="5">cv. O-4</strain>
    </source>
</reference>
<dbReference type="PANTHER" id="PTHR32401">
    <property type="entry name" value="CONCANAVALIN A-LIKE LECTIN FAMILY PROTEIN"/>
    <property type="match status" value="1"/>
</dbReference>
<evidence type="ECO:0000256" key="2">
    <source>
        <dbReference type="ARBA" id="ARBA00022734"/>
    </source>
</evidence>
<dbReference type="PANTHER" id="PTHR32401:SF47">
    <property type="entry name" value="LEGUME LECTIN DOMAIN-CONTAINING PROTEIN"/>
    <property type="match status" value="1"/>
</dbReference>
<dbReference type="Pfam" id="PF00139">
    <property type="entry name" value="Lectin_legB"/>
    <property type="match status" value="1"/>
</dbReference>
<dbReference type="EMBL" id="AWUE01014734">
    <property type="protein sequence ID" value="OMP01656.1"/>
    <property type="molecule type" value="Genomic_DNA"/>
</dbReference>